<gene>
    <name evidence="4" type="ORF">KC01_LOCUS12154</name>
</gene>
<dbReference type="FunFam" id="2.60.40.10:FF:000107">
    <property type="entry name" value="Myosin, light chain kinase a"/>
    <property type="match status" value="9"/>
</dbReference>
<feature type="region of interest" description="Disordered" evidence="2">
    <location>
        <begin position="1089"/>
        <end position="1109"/>
    </location>
</feature>
<feature type="region of interest" description="Disordered" evidence="2">
    <location>
        <begin position="1"/>
        <end position="28"/>
    </location>
</feature>
<dbReference type="GO" id="GO:0003007">
    <property type="term" value="P:heart morphogenesis"/>
    <property type="evidence" value="ECO:0007669"/>
    <property type="project" value="UniProtKB-ARBA"/>
</dbReference>
<feature type="domain" description="Ig-like" evidence="3">
    <location>
        <begin position="1303"/>
        <end position="1392"/>
    </location>
</feature>
<dbReference type="PANTHER" id="PTHR47633">
    <property type="entry name" value="IMMUNOGLOBULIN"/>
    <property type="match status" value="1"/>
</dbReference>
<accession>A0AAV2JXI0</accession>
<feature type="domain" description="Ig-like" evidence="3">
    <location>
        <begin position="1588"/>
        <end position="1677"/>
    </location>
</feature>
<dbReference type="SUPFAM" id="SSF48726">
    <property type="entry name" value="Immunoglobulin"/>
    <property type="match status" value="19"/>
</dbReference>
<feature type="domain" description="Ig-like" evidence="3">
    <location>
        <begin position="626"/>
        <end position="714"/>
    </location>
</feature>
<feature type="domain" description="Ig-like" evidence="3">
    <location>
        <begin position="1395"/>
        <end position="1485"/>
    </location>
</feature>
<evidence type="ECO:0000256" key="2">
    <source>
        <dbReference type="SAM" id="MobiDB-lite"/>
    </source>
</evidence>
<feature type="domain" description="Ig-like" evidence="3">
    <location>
        <begin position="1204"/>
        <end position="1294"/>
    </location>
</feature>
<dbReference type="SMART" id="SM00409">
    <property type="entry name" value="IG"/>
    <property type="match status" value="19"/>
</dbReference>
<evidence type="ECO:0000259" key="3">
    <source>
        <dbReference type="PROSITE" id="PS50835"/>
    </source>
</evidence>
<feature type="domain" description="Ig-like" evidence="3">
    <location>
        <begin position="1111"/>
        <end position="1201"/>
    </location>
</feature>
<proteinExistence type="predicted"/>
<evidence type="ECO:0000313" key="5">
    <source>
        <dbReference type="Proteomes" id="UP001497482"/>
    </source>
</evidence>
<feature type="domain" description="Ig-like" evidence="3">
    <location>
        <begin position="812"/>
        <end position="901"/>
    </location>
</feature>
<feature type="domain" description="Ig-like" evidence="3">
    <location>
        <begin position="904"/>
        <end position="990"/>
    </location>
</feature>
<feature type="domain" description="Ig-like" evidence="3">
    <location>
        <begin position="1697"/>
        <end position="1799"/>
    </location>
</feature>
<feature type="domain" description="Ig-like" evidence="3">
    <location>
        <begin position="1492"/>
        <end position="1583"/>
    </location>
</feature>
<evidence type="ECO:0000313" key="4">
    <source>
        <dbReference type="EMBL" id="CAL1581391.1"/>
    </source>
</evidence>
<protein>
    <recommendedName>
        <fullName evidence="3">Ig-like domain-containing protein</fullName>
    </recommendedName>
</protein>
<dbReference type="GO" id="GO:0055013">
    <property type="term" value="P:cardiac muscle cell development"/>
    <property type="evidence" value="ECO:0007669"/>
    <property type="project" value="UniProtKB-ARBA"/>
</dbReference>
<dbReference type="Proteomes" id="UP001497482">
    <property type="component" value="Chromosome 15"/>
</dbReference>
<reference evidence="4 5" key="1">
    <citation type="submission" date="2024-04" db="EMBL/GenBank/DDBJ databases">
        <authorList>
            <person name="Waldvogel A.-M."/>
            <person name="Schoenle A."/>
        </authorList>
    </citation>
    <scope>NUCLEOTIDE SEQUENCE [LARGE SCALE GENOMIC DNA]</scope>
</reference>
<keyword evidence="1" id="KW-0393">Immunoglobulin domain</keyword>
<dbReference type="FunFam" id="2.60.40.10:FF:001272">
    <property type="entry name" value="titin isoform X1"/>
    <property type="match status" value="1"/>
</dbReference>
<dbReference type="PANTHER" id="PTHR47633:SF4">
    <property type="entry name" value="MYOPALLADIN ISOFORM X1"/>
    <property type="match status" value="1"/>
</dbReference>
<dbReference type="InterPro" id="IPR036179">
    <property type="entry name" value="Ig-like_dom_sf"/>
</dbReference>
<name>A0AAV2JXI0_KNICA</name>
<feature type="compositionally biased region" description="Gly residues" evidence="2">
    <location>
        <begin position="1095"/>
        <end position="1104"/>
    </location>
</feature>
<feature type="domain" description="Ig-like" evidence="3">
    <location>
        <begin position="719"/>
        <end position="808"/>
    </location>
</feature>
<dbReference type="InterPro" id="IPR007110">
    <property type="entry name" value="Ig-like_dom"/>
</dbReference>
<dbReference type="InterPro" id="IPR013783">
    <property type="entry name" value="Ig-like_fold"/>
</dbReference>
<feature type="domain" description="Ig-like" evidence="3">
    <location>
        <begin position="1905"/>
        <end position="1977"/>
    </location>
</feature>
<dbReference type="PROSITE" id="PS50835">
    <property type="entry name" value="IG_LIKE"/>
    <property type="match status" value="16"/>
</dbReference>
<dbReference type="EMBL" id="OZ035837">
    <property type="protein sequence ID" value="CAL1581391.1"/>
    <property type="molecule type" value="Genomic_DNA"/>
</dbReference>
<feature type="domain" description="Ig-like" evidence="3">
    <location>
        <begin position="997"/>
        <end position="1087"/>
    </location>
</feature>
<feature type="domain" description="Ig-like" evidence="3">
    <location>
        <begin position="243"/>
        <end position="332"/>
    </location>
</feature>
<dbReference type="Pfam" id="PF07679">
    <property type="entry name" value="I-set"/>
    <property type="match status" value="19"/>
</dbReference>
<dbReference type="InterPro" id="IPR003598">
    <property type="entry name" value="Ig_sub2"/>
</dbReference>
<dbReference type="Gene3D" id="2.60.40.10">
    <property type="entry name" value="Immunoglobulins"/>
    <property type="match status" value="19"/>
</dbReference>
<dbReference type="CDD" id="cd00096">
    <property type="entry name" value="Ig"/>
    <property type="match status" value="5"/>
</dbReference>
<feature type="domain" description="Ig-like" evidence="3">
    <location>
        <begin position="26"/>
        <end position="114"/>
    </location>
</feature>
<dbReference type="FunFam" id="2.60.40.10:FF:000022">
    <property type="entry name" value="Cardiac titin"/>
    <property type="match status" value="5"/>
</dbReference>
<dbReference type="SMART" id="SM00408">
    <property type="entry name" value="IGc2"/>
    <property type="match status" value="13"/>
</dbReference>
<dbReference type="InterPro" id="IPR003599">
    <property type="entry name" value="Ig_sub"/>
</dbReference>
<feature type="domain" description="Ig-like" evidence="3">
    <location>
        <begin position="338"/>
        <end position="426"/>
    </location>
</feature>
<dbReference type="InterPro" id="IPR013098">
    <property type="entry name" value="Ig_I-set"/>
</dbReference>
<keyword evidence="5" id="KW-1185">Reference proteome</keyword>
<evidence type="ECO:0000256" key="1">
    <source>
        <dbReference type="ARBA" id="ARBA00023319"/>
    </source>
</evidence>
<organism evidence="4 5">
    <name type="scientific">Knipowitschia caucasica</name>
    <name type="common">Caucasian dwarf goby</name>
    <name type="synonym">Pomatoschistus caucasicus</name>
    <dbReference type="NCBI Taxonomy" id="637954"/>
    <lineage>
        <taxon>Eukaryota</taxon>
        <taxon>Metazoa</taxon>
        <taxon>Chordata</taxon>
        <taxon>Craniata</taxon>
        <taxon>Vertebrata</taxon>
        <taxon>Euteleostomi</taxon>
        <taxon>Actinopterygii</taxon>
        <taxon>Neopterygii</taxon>
        <taxon>Teleostei</taxon>
        <taxon>Neoteleostei</taxon>
        <taxon>Acanthomorphata</taxon>
        <taxon>Gobiaria</taxon>
        <taxon>Gobiiformes</taxon>
        <taxon>Gobioidei</taxon>
        <taxon>Gobiidae</taxon>
        <taxon>Gobiinae</taxon>
        <taxon>Knipowitschia</taxon>
    </lineage>
</organism>
<sequence length="2010" mass="220286">MSEPGQTGPKRFKTSLTAPPGLAEPPSFTKAPAAVQGLVSRDLSLHTDFCGSPPLTVSWYKDRRPLVDGLKYRTVTEGSSASLHLMALQPKDEGVYECRVSNRVDSDICRVKVSLKADLSSLASRPPLWSRPLSLFAPPFWLPPLSEPASFLKPLVDQSVRSGEELRLVATVRCGSAPVNVTWLHGRQVLRDGPDLSISFEKGVASLCVARALTGGAGKYTLRLTSDGSVMESSANVTVLETPQVLDWPESVSVKAGESLSIEVQVSGAELKTRWSKGDVELKPGPKYQSSFSKGTAVLKIRSLDQPDSGDYQLHVSNSLGSSSSHTKVTVSARAAPPSVLWSLRNLSVMSGRSTELVCKVTGSPPVTVTWTHNGQEVQPGTNCTTSFSDGTCRLTLPSVSAAEAGVYVCTATNAEGSCQSTGKLTVTGTNHHTTESICFIHTPQDVVTLPGKSVSFSASFKAQRPVKVRWFCGSQEFYHGRSGCEVTVKDDFTVLSLQDVQMSHSGDITCVLQKDGEVVSTGVMLHVREPVRLIKRLRDVTSELGRPLRLEVTFSGTPPSHVSWTKDHKPIWASYQYNVHTSGSSSILEVLNADRMHATGLYGATVDNGVGSDSCEATVTMLERPVFLEPLRPLQVMVGKCLQLSCCVQGSGETSVSWFRGDSVLFANGRRKMEFKSGKATLTVAQATAVDSGEYTVKARNHVGESQCSATISVQEPPRFVEPLRDMSFCVGKGLVLSCVYTGSQPASATWTKDGKFIWASYKYNVKMTSSMCVLEVLNADREEAQGEYTCEVVNAAGRDQCAAKVTLEPPRFTHPLQDAFLRVGEPLALEARFSGSKHMSVTWKKDDKVIWASYKYNVKTTESSSRLEILNSDREEAAGKYTCEVTNRAGKDCCSATVRLAPVRFVRRLRSSFYKVGQPLTLEVEFSGSQRIYVSWKKDGRPIWASYKYNVKNTARTSALTILNCDSRDACGKYSCEIENKESSATCSCAVRIEPAYFIAPLCDVTYRLGDKLSLYCGYAGSPPVYVSWRKDGLPIWASYKYNVKKTDNACVLEVLNADRENAQGEYSCEISNSETSATSRAEVTLGNHQGETQGGTQGGTQGRYRGEPVRFTLPLKETRLRVGHPLSLRVKYSGSPRIHVSWFKDDKPIWASYKYNVTKTDQSCELQVLNADREEARGRYTCHISNSSSQAQCSANVTLEPVVLVQPLQDTAYTLGLPLSLQVGFSGSQRIHVSWTKDDKPIWASYKYNVKTTETTSRLEVLNSDREEAQGKYSVTVSNLQGAVTSDAFVLCRMKKREPPHFVRKLENTTFRLGEALSLRVAFRATEKVSVSWRKDGLPIWASYKYNVKKTDCSCVLDVLNADREEARGRYSCEISNKDGTESCSAHVTLEPVRFVQRLQDVTHTLGAPLTLACTYSGSEHAHATWKKDGKLLWASYQYNVRTGKGRCELDVLNSDREAAAGKYQCEISNADGKDTCHATVRIERKVPPTFTKRPADSLIEGLGRCIRLEARVSGTPPLTATWTKDSAEIQVSDKYDITFDNNVSMLIIKESAVRDGGIYTCTAKNEAGKTSCRTSLTVSESGSPPVFTSPLKAVSVAEGEKLALSCSVSGTAPVTVQWMKDRRELLSSGNTTVSFVNGTATLQVSDCMKSDAGDYLCKASNKSGSNFCKAHVTIRDFASKAPVSVQTTETAAPSAAPAPAKRLDNLFFIEEPRTISTPEKGTATFIAKLGGDPIPSVKWMKGKWRQVTHGGRVSVEQKGPDARLEIREVTKSDAGQYRCVASSKHGEIEASADLSVSKKEEVTGGEFRTTLRKTPSKQRSPKREDVDIVDLLRGNDPKDYERILREHEIYDYRAILQAFEILKREKAQASGKPETEHGGAVEEAVMARLMQQMESRAGTEPVSVMDDISDQAVAPGASAVFECCISINYPEIALTWYKGTQKLERGDKYDMGTSGDKHWLKVNKCDANDQGNYRLVCGPHMSSAELTLGGKEHTHTHTHTHTHAPS</sequence>